<evidence type="ECO:0000313" key="4">
    <source>
        <dbReference type="Proteomes" id="UP000019116"/>
    </source>
</evidence>
<dbReference type="EnsemblPlants" id="TraesCS3D02G096400.1">
    <property type="protein sequence ID" value="TraesCS3D02G096400.1"/>
    <property type="gene ID" value="TraesCS3D02G096400"/>
</dbReference>
<dbReference type="Gramene" id="TraesPARA_EIv1.0_1071240.1">
    <property type="protein sequence ID" value="TraesPARA_EIv1.0_1071240.1.CDS"/>
    <property type="gene ID" value="TraesPARA_EIv1.0_1071240"/>
</dbReference>
<dbReference type="Gramene" id="TraesWEE_scaffold_035553_01G000400.1">
    <property type="protein sequence ID" value="TraesWEE_scaffold_035553_01G000400.1"/>
    <property type="gene ID" value="TraesWEE_scaffold_035553_01G000400"/>
</dbReference>
<feature type="chain" id="PRO_5017215698" evidence="2">
    <location>
        <begin position="21"/>
        <end position="109"/>
    </location>
</feature>
<accession>A0A3B6GM02</accession>
<dbReference type="Gramene" id="TraesARI3D03G01856620.1">
    <property type="protein sequence ID" value="TraesARI3D03G01856620.1"/>
    <property type="gene ID" value="TraesARI3D03G01856620"/>
</dbReference>
<dbReference type="OMA" id="KEPATHW"/>
<organism evidence="3">
    <name type="scientific">Triticum aestivum</name>
    <name type="common">Wheat</name>
    <dbReference type="NCBI Taxonomy" id="4565"/>
    <lineage>
        <taxon>Eukaryota</taxon>
        <taxon>Viridiplantae</taxon>
        <taxon>Streptophyta</taxon>
        <taxon>Embryophyta</taxon>
        <taxon>Tracheophyta</taxon>
        <taxon>Spermatophyta</taxon>
        <taxon>Magnoliopsida</taxon>
        <taxon>Liliopsida</taxon>
        <taxon>Poales</taxon>
        <taxon>Poaceae</taxon>
        <taxon>BOP clade</taxon>
        <taxon>Pooideae</taxon>
        <taxon>Triticodae</taxon>
        <taxon>Triticeae</taxon>
        <taxon>Triticinae</taxon>
        <taxon>Triticum</taxon>
    </lineage>
</organism>
<dbReference type="Gramene" id="TraesCS3D02G096400.1">
    <property type="protein sequence ID" value="TraesCS3D02G096400.1"/>
    <property type="gene ID" value="TraesCS3D02G096400"/>
</dbReference>
<proteinExistence type="predicted"/>
<feature type="signal peptide" evidence="2">
    <location>
        <begin position="1"/>
        <end position="20"/>
    </location>
</feature>
<keyword evidence="2" id="KW-0732">Signal</keyword>
<dbReference type="AlphaFoldDB" id="A0A3B6GM02"/>
<evidence type="ECO:0000256" key="2">
    <source>
        <dbReference type="SAM" id="SignalP"/>
    </source>
</evidence>
<name>A0A3B6GM02_WHEAT</name>
<sequence>MSNLMAAGFWVAVGAAAILGKHRSPARIQQERLLDRDLESKKKELHELIRGPRTDMGQGRSSRSRGRRPSNLERIKLQADLKLKQLFEQLRQAEANRVLKEPATHWPFD</sequence>
<dbReference type="Proteomes" id="UP000019116">
    <property type="component" value="Chromosome 3D"/>
</dbReference>
<evidence type="ECO:0000256" key="1">
    <source>
        <dbReference type="SAM" id="MobiDB-lite"/>
    </source>
</evidence>
<dbReference type="Gramene" id="TraesLDM3D03G01822470.1">
    <property type="protein sequence ID" value="TraesLDM3D03G01822470.1"/>
    <property type="gene ID" value="TraesLDM3D03G01822470"/>
</dbReference>
<dbReference type="Gramene" id="TraesNOR3D03G01851090.1">
    <property type="protein sequence ID" value="TraesNOR3D03G01851090.1"/>
    <property type="gene ID" value="TraesNOR3D03G01851090"/>
</dbReference>
<keyword evidence="4" id="KW-1185">Reference proteome</keyword>
<dbReference type="Gramene" id="TraesRN3D0100206400.1">
    <property type="protein sequence ID" value="TraesRN3D0100206400.1"/>
    <property type="gene ID" value="TraesRN3D0100206400"/>
</dbReference>
<feature type="compositionally biased region" description="Basic and acidic residues" evidence="1">
    <location>
        <begin position="44"/>
        <end position="53"/>
    </location>
</feature>
<protein>
    <submittedName>
        <fullName evidence="3">Uncharacterized protein</fullName>
    </submittedName>
</protein>
<feature type="region of interest" description="Disordered" evidence="1">
    <location>
        <begin position="44"/>
        <end position="72"/>
    </location>
</feature>
<dbReference type="Gramene" id="TraesROB_scaffold_031029_01G000400.1">
    <property type="protein sequence ID" value="TraesROB_scaffold_031029_01G000400.1"/>
    <property type="gene ID" value="TraesROB_scaffold_031029_01G000400"/>
</dbReference>
<reference evidence="3" key="2">
    <citation type="submission" date="2018-10" db="UniProtKB">
        <authorList>
            <consortium name="EnsemblPlants"/>
        </authorList>
    </citation>
    <scope>IDENTIFICATION</scope>
</reference>
<dbReference type="Gramene" id="TraesJAG3D03G01832790.1">
    <property type="protein sequence ID" value="TraesJAG3D03G01832790.1"/>
    <property type="gene ID" value="TraesJAG3D03G01832790"/>
</dbReference>
<dbReference type="Gramene" id="TraesMAC3D03G01822780.1">
    <property type="protein sequence ID" value="TraesMAC3D03G01822780.1"/>
    <property type="gene ID" value="TraesMAC3D03G01822780"/>
</dbReference>
<dbReference type="Gramene" id="TraesSYM3D03G01846680.1">
    <property type="protein sequence ID" value="TraesSYM3D03G01846680.1"/>
    <property type="gene ID" value="TraesSYM3D03G01846680"/>
</dbReference>
<reference evidence="3" key="1">
    <citation type="submission" date="2018-08" db="EMBL/GenBank/DDBJ databases">
        <authorList>
            <person name="Rossello M."/>
        </authorList>
    </citation>
    <scope>NUCLEOTIDE SEQUENCE [LARGE SCALE GENOMIC DNA]</scope>
    <source>
        <strain evidence="3">cv. Chinese Spring</strain>
    </source>
</reference>
<dbReference type="Gramene" id="TraesLAC3D03G01765830.1">
    <property type="protein sequence ID" value="TraesLAC3D03G01765830.1"/>
    <property type="gene ID" value="TraesLAC3D03G01765830"/>
</dbReference>
<dbReference type="Gramene" id="TraesJUL3D03G01842420.1">
    <property type="protein sequence ID" value="TraesJUL3D03G01842420.1"/>
    <property type="gene ID" value="TraesJUL3D03G01842420"/>
</dbReference>
<evidence type="ECO:0000313" key="3">
    <source>
        <dbReference type="EnsemblPlants" id="TraesCS3D02G096400.1"/>
    </source>
</evidence>
<dbReference type="Gramene" id="TraesCLE_scaffold_025122_01G000400.1">
    <property type="protein sequence ID" value="TraesCLE_scaffold_025122_01G000400.1"/>
    <property type="gene ID" value="TraesCLE_scaffold_025122_01G000400"/>
</dbReference>
<dbReference type="Gramene" id="TraesCS3D03G0192400.1">
    <property type="protein sequence ID" value="TraesCS3D03G0192400.1.CDS"/>
    <property type="gene ID" value="TraesCS3D03G0192400"/>
</dbReference>